<evidence type="ECO:0000256" key="1">
    <source>
        <dbReference type="ARBA" id="ARBA00004141"/>
    </source>
</evidence>
<feature type="domain" description="Major facilitator superfamily (MFS) profile" evidence="6">
    <location>
        <begin position="100"/>
        <end position="564"/>
    </location>
</feature>
<dbReference type="CDD" id="cd17323">
    <property type="entry name" value="MFS_Tpo1_MDR_like"/>
    <property type="match status" value="1"/>
</dbReference>
<dbReference type="Pfam" id="PF07690">
    <property type="entry name" value="MFS_1"/>
    <property type="match status" value="1"/>
</dbReference>
<organism evidence="7 8">
    <name type="scientific">Exophiala mesophila</name>
    <name type="common">Black yeast-like fungus</name>
    <dbReference type="NCBI Taxonomy" id="212818"/>
    <lineage>
        <taxon>Eukaryota</taxon>
        <taxon>Fungi</taxon>
        <taxon>Dikarya</taxon>
        <taxon>Ascomycota</taxon>
        <taxon>Pezizomycotina</taxon>
        <taxon>Eurotiomycetes</taxon>
        <taxon>Chaetothyriomycetidae</taxon>
        <taxon>Chaetothyriales</taxon>
        <taxon>Herpotrichiellaceae</taxon>
        <taxon>Exophiala</taxon>
    </lineage>
</organism>
<gene>
    <name evidence="7" type="ORF">B0A52_04856</name>
</gene>
<name>A0A438N6N0_EXOME</name>
<dbReference type="Gene3D" id="1.20.1250.20">
    <property type="entry name" value="MFS general substrate transporter like domains"/>
    <property type="match status" value="1"/>
</dbReference>
<reference evidence="7 8" key="1">
    <citation type="submission" date="2017-03" db="EMBL/GenBank/DDBJ databases">
        <title>Genomes of endolithic fungi from Antarctica.</title>
        <authorList>
            <person name="Coleine C."/>
            <person name="Masonjones S."/>
            <person name="Stajich J.E."/>
        </authorList>
    </citation>
    <scope>NUCLEOTIDE SEQUENCE [LARGE SCALE GENOMIC DNA]</scope>
    <source>
        <strain evidence="7 8">CCFEE 6314</strain>
    </source>
</reference>
<keyword evidence="2 5" id="KW-0812">Transmembrane</keyword>
<keyword evidence="4 5" id="KW-0472">Membrane</keyword>
<evidence type="ECO:0000256" key="2">
    <source>
        <dbReference type="ARBA" id="ARBA00022692"/>
    </source>
</evidence>
<feature type="transmembrane region" description="Helical" evidence="5">
    <location>
        <begin position="98"/>
        <end position="122"/>
    </location>
</feature>
<dbReference type="PANTHER" id="PTHR23502:SF158">
    <property type="entry name" value="MULTIDRUG TRANSPORTER, PUTATIVE (AFU_ORTHOLOGUE AFUA_3G01890)-RELATED"/>
    <property type="match status" value="1"/>
</dbReference>
<dbReference type="PROSITE" id="PS50850">
    <property type="entry name" value="MFS"/>
    <property type="match status" value="1"/>
</dbReference>
<feature type="transmembrane region" description="Helical" evidence="5">
    <location>
        <begin position="252"/>
        <end position="274"/>
    </location>
</feature>
<feature type="transmembrane region" description="Helical" evidence="5">
    <location>
        <begin position="370"/>
        <end position="389"/>
    </location>
</feature>
<dbReference type="AlphaFoldDB" id="A0A438N6N0"/>
<feature type="transmembrane region" description="Helical" evidence="5">
    <location>
        <begin position="166"/>
        <end position="184"/>
    </location>
</feature>
<comment type="caution">
    <text evidence="7">The sequence shown here is derived from an EMBL/GenBank/DDBJ whole genome shotgun (WGS) entry which is preliminary data.</text>
</comment>
<feature type="transmembrane region" description="Helical" evidence="5">
    <location>
        <begin position="332"/>
        <end position="358"/>
    </location>
</feature>
<dbReference type="Proteomes" id="UP000288859">
    <property type="component" value="Unassembled WGS sequence"/>
</dbReference>
<evidence type="ECO:0000313" key="8">
    <source>
        <dbReference type="Proteomes" id="UP000288859"/>
    </source>
</evidence>
<evidence type="ECO:0000259" key="6">
    <source>
        <dbReference type="PROSITE" id="PS50850"/>
    </source>
</evidence>
<keyword evidence="3 5" id="KW-1133">Transmembrane helix</keyword>
<sequence>MATSPIQEEKLTTPNNVALSTEATSKQQDSRVEALDPACLLPQHQINLWRLVIKPSIVTPEVWHKAYPGHGTENEPFVVDFLPNDPLNPQNWPAFRKWFCVAIVAIATLGVSYCTSAYLSALPQLREHFDVSDQIITLGLSFFILGFALGPLLWGPLSEEYGRQPCYVGTYTVLTLFNIGVTVSNSISTIIVLRFFAGAFGASPLANSGGVVADMFTSQDRGVGIAAWSACAFIGPAIGPIVSNFVAEYAGWRWVMGIMTIFAAVMWIIGSLLVPETYAPVILRRRARKLSQLTGKRHISIYEQRSGASQNTSEKIRKVLIRPWVLLFHEPIVLLISVYMAILYATLFLLLGAFPVVFAETRGWSQGISGLPFIGICIGMISGAGHMIYDNRRYLNHIQRPDGEVPEVRLPPGLLGAVITPLGMFLFAWTNYPSIHWIVCLIGIAIFCHGSVLVFLSGMNYLLDSYTIFAASVLAANALLRAVLAAAFPLFTKQMYHNLGIHWASSIPAFLALSCTPAPFIFYRYGKQIRMKCKYAALAYEYGLIQKNAARKPPETTEVKVTVE</sequence>
<dbReference type="InterPro" id="IPR011701">
    <property type="entry name" value="MFS"/>
</dbReference>
<comment type="subcellular location">
    <subcellularLocation>
        <location evidence="1">Membrane</location>
        <topology evidence="1">Multi-pass membrane protein</topology>
    </subcellularLocation>
</comment>
<dbReference type="SUPFAM" id="SSF103473">
    <property type="entry name" value="MFS general substrate transporter"/>
    <property type="match status" value="1"/>
</dbReference>
<feature type="transmembrane region" description="Helical" evidence="5">
    <location>
        <begin position="503"/>
        <end position="523"/>
    </location>
</feature>
<evidence type="ECO:0000256" key="4">
    <source>
        <dbReference type="ARBA" id="ARBA00023136"/>
    </source>
</evidence>
<evidence type="ECO:0000313" key="7">
    <source>
        <dbReference type="EMBL" id="RVX71282.1"/>
    </source>
</evidence>
<feature type="transmembrane region" description="Helical" evidence="5">
    <location>
        <begin position="468"/>
        <end position="491"/>
    </location>
</feature>
<dbReference type="InterPro" id="IPR036259">
    <property type="entry name" value="MFS_trans_sf"/>
</dbReference>
<evidence type="ECO:0000256" key="3">
    <source>
        <dbReference type="ARBA" id="ARBA00022989"/>
    </source>
</evidence>
<feature type="transmembrane region" description="Helical" evidence="5">
    <location>
        <begin position="225"/>
        <end position="246"/>
    </location>
</feature>
<dbReference type="EMBL" id="NAJM01000018">
    <property type="protein sequence ID" value="RVX71282.1"/>
    <property type="molecule type" value="Genomic_DNA"/>
</dbReference>
<accession>A0A438N6N0</accession>
<dbReference type="InterPro" id="IPR020846">
    <property type="entry name" value="MFS_dom"/>
</dbReference>
<proteinExistence type="predicted"/>
<dbReference type="VEuPathDB" id="FungiDB:PV10_04280"/>
<dbReference type="PANTHER" id="PTHR23502">
    <property type="entry name" value="MAJOR FACILITATOR SUPERFAMILY"/>
    <property type="match status" value="1"/>
</dbReference>
<feature type="transmembrane region" description="Helical" evidence="5">
    <location>
        <begin position="134"/>
        <end position="154"/>
    </location>
</feature>
<dbReference type="OrthoDB" id="446368at2759"/>
<dbReference type="GO" id="GO:0022857">
    <property type="term" value="F:transmembrane transporter activity"/>
    <property type="evidence" value="ECO:0007669"/>
    <property type="project" value="InterPro"/>
</dbReference>
<feature type="transmembrane region" description="Helical" evidence="5">
    <location>
        <begin position="435"/>
        <end position="456"/>
    </location>
</feature>
<evidence type="ECO:0000256" key="5">
    <source>
        <dbReference type="SAM" id="Phobius"/>
    </source>
</evidence>
<protein>
    <recommendedName>
        <fullName evidence="6">Major facilitator superfamily (MFS) profile domain-containing protein</fullName>
    </recommendedName>
</protein>
<dbReference type="GO" id="GO:0005886">
    <property type="term" value="C:plasma membrane"/>
    <property type="evidence" value="ECO:0007669"/>
    <property type="project" value="TreeGrafter"/>
</dbReference>
<dbReference type="FunFam" id="1.20.1250.20:FF:000011">
    <property type="entry name" value="MFS multidrug transporter, putative"/>
    <property type="match status" value="1"/>
</dbReference>